<dbReference type="Proteomes" id="UP000694851">
    <property type="component" value="Unplaced"/>
</dbReference>
<reference evidence="3" key="1">
    <citation type="submission" date="2025-08" db="UniProtKB">
        <authorList>
            <consortium name="RefSeq"/>
        </authorList>
    </citation>
    <scope>IDENTIFICATION</scope>
    <source>
        <tissue evidence="3">Muscle</tissue>
    </source>
</reference>
<keyword evidence="2" id="KW-1185">Reference proteome</keyword>
<dbReference type="KEGG" id="hai:109376908"/>
<dbReference type="AlphaFoldDB" id="A0A8B7QIJ7"/>
<feature type="compositionally biased region" description="Low complexity" evidence="1">
    <location>
        <begin position="38"/>
        <end position="54"/>
    </location>
</feature>
<feature type="region of interest" description="Disordered" evidence="1">
    <location>
        <begin position="1"/>
        <end position="86"/>
    </location>
</feature>
<dbReference type="GeneID" id="109376908"/>
<sequence>MSEEPPRRLPSMLGSAASPTALGGGHSARPGSPPSPPGASSSQPSPAPQSSPHATRVLRPPQHRLRLSPTQRQPPAPGQARNHTRAAIGYLGPDDVSVSLIRTAGAPPAWVGCCRATMCLTWPILAGGEPCAGGISSTPSTVHVCGLHP</sequence>
<name>A0A8B7QIJ7_HIPAR</name>
<accession>A0A8B7QIJ7</accession>
<protein>
    <submittedName>
        <fullName evidence="3">Formin-like protein 20</fullName>
    </submittedName>
</protein>
<organism evidence="2 3">
    <name type="scientific">Hipposideros armiger</name>
    <name type="common">Great Himalayan leaf-nosed bat</name>
    <dbReference type="NCBI Taxonomy" id="186990"/>
    <lineage>
        <taxon>Eukaryota</taxon>
        <taxon>Metazoa</taxon>
        <taxon>Chordata</taxon>
        <taxon>Craniata</taxon>
        <taxon>Vertebrata</taxon>
        <taxon>Euteleostomi</taxon>
        <taxon>Mammalia</taxon>
        <taxon>Eutheria</taxon>
        <taxon>Laurasiatheria</taxon>
        <taxon>Chiroptera</taxon>
        <taxon>Yinpterochiroptera</taxon>
        <taxon>Rhinolophoidea</taxon>
        <taxon>Hipposideridae</taxon>
        <taxon>Hipposideros</taxon>
    </lineage>
</organism>
<evidence type="ECO:0000313" key="2">
    <source>
        <dbReference type="Proteomes" id="UP000694851"/>
    </source>
</evidence>
<evidence type="ECO:0000256" key="1">
    <source>
        <dbReference type="SAM" id="MobiDB-lite"/>
    </source>
</evidence>
<gene>
    <name evidence="3" type="primary">LOC109376908</name>
</gene>
<proteinExistence type="predicted"/>
<dbReference type="RefSeq" id="XP_019488604.1">
    <property type="nucleotide sequence ID" value="XM_019633059.1"/>
</dbReference>
<evidence type="ECO:0000313" key="3">
    <source>
        <dbReference type="RefSeq" id="XP_019488604.1"/>
    </source>
</evidence>